<evidence type="ECO:0008006" key="3">
    <source>
        <dbReference type="Google" id="ProtNLM"/>
    </source>
</evidence>
<dbReference type="Gene3D" id="3.30.420.10">
    <property type="entry name" value="Ribonuclease H-like superfamily/Ribonuclease H"/>
    <property type="match status" value="1"/>
</dbReference>
<sequence length="68" mass="8124">MNIIEHVWDQLDALVRSRNPLPTNKEQLWEALQEEWYRFPKAALDKLYESMPRRVEALLASRGHATKY</sequence>
<dbReference type="AlphaFoldDB" id="A0A5C3KD40"/>
<dbReference type="Proteomes" id="UP000307440">
    <property type="component" value="Unassembled WGS sequence"/>
</dbReference>
<dbReference type="OrthoDB" id="3226274at2759"/>
<accession>A0A5C3KD40</accession>
<dbReference type="EMBL" id="ML210475">
    <property type="protein sequence ID" value="TFK17687.1"/>
    <property type="molecule type" value="Genomic_DNA"/>
</dbReference>
<gene>
    <name evidence="1" type="ORF">FA15DRAFT_604599</name>
</gene>
<evidence type="ECO:0000313" key="1">
    <source>
        <dbReference type="EMBL" id="TFK17687.1"/>
    </source>
</evidence>
<proteinExistence type="predicted"/>
<keyword evidence="2" id="KW-1185">Reference proteome</keyword>
<protein>
    <recommendedName>
        <fullName evidence="3">Tc1-like transposase DDE domain-containing protein</fullName>
    </recommendedName>
</protein>
<name>A0A5C3KD40_COPMA</name>
<reference evidence="1 2" key="1">
    <citation type="journal article" date="2019" name="Nat. Ecol. Evol.">
        <title>Megaphylogeny resolves global patterns of mushroom evolution.</title>
        <authorList>
            <person name="Varga T."/>
            <person name="Krizsan K."/>
            <person name="Foldi C."/>
            <person name="Dima B."/>
            <person name="Sanchez-Garcia M."/>
            <person name="Sanchez-Ramirez S."/>
            <person name="Szollosi G.J."/>
            <person name="Szarkandi J.G."/>
            <person name="Papp V."/>
            <person name="Albert L."/>
            <person name="Andreopoulos W."/>
            <person name="Angelini C."/>
            <person name="Antonin V."/>
            <person name="Barry K.W."/>
            <person name="Bougher N.L."/>
            <person name="Buchanan P."/>
            <person name="Buyck B."/>
            <person name="Bense V."/>
            <person name="Catcheside P."/>
            <person name="Chovatia M."/>
            <person name="Cooper J."/>
            <person name="Damon W."/>
            <person name="Desjardin D."/>
            <person name="Finy P."/>
            <person name="Geml J."/>
            <person name="Haridas S."/>
            <person name="Hughes K."/>
            <person name="Justo A."/>
            <person name="Karasinski D."/>
            <person name="Kautmanova I."/>
            <person name="Kiss B."/>
            <person name="Kocsube S."/>
            <person name="Kotiranta H."/>
            <person name="LaButti K.M."/>
            <person name="Lechner B.E."/>
            <person name="Liimatainen K."/>
            <person name="Lipzen A."/>
            <person name="Lukacs Z."/>
            <person name="Mihaltcheva S."/>
            <person name="Morgado L.N."/>
            <person name="Niskanen T."/>
            <person name="Noordeloos M.E."/>
            <person name="Ohm R.A."/>
            <person name="Ortiz-Santana B."/>
            <person name="Ovrebo C."/>
            <person name="Racz N."/>
            <person name="Riley R."/>
            <person name="Savchenko A."/>
            <person name="Shiryaev A."/>
            <person name="Soop K."/>
            <person name="Spirin V."/>
            <person name="Szebenyi C."/>
            <person name="Tomsovsky M."/>
            <person name="Tulloss R.E."/>
            <person name="Uehling J."/>
            <person name="Grigoriev I.V."/>
            <person name="Vagvolgyi C."/>
            <person name="Papp T."/>
            <person name="Martin F.M."/>
            <person name="Miettinen O."/>
            <person name="Hibbett D.S."/>
            <person name="Nagy L.G."/>
        </authorList>
    </citation>
    <scope>NUCLEOTIDE SEQUENCE [LARGE SCALE GENOMIC DNA]</scope>
    <source>
        <strain evidence="1 2">CBS 121175</strain>
    </source>
</reference>
<dbReference type="STRING" id="230819.A0A5C3KD40"/>
<evidence type="ECO:0000313" key="2">
    <source>
        <dbReference type="Proteomes" id="UP000307440"/>
    </source>
</evidence>
<dbReference type="GO" id="GO:0003676">
    <property type="term" value="F:nucleic acid binding"/>
    <property type="evidence" value="ECO:0007669"/>
    <property type="project" value="InterPro"/>
</dbReference>
<dbReference type="InterPro" id="IPR036397">
    <property type="entry name" value="RNaseH_sf"/>
</dbReference>
<organism evidence="1 2">
    <name type="scientific">Coprinopsis marcescibilis</name>
    <name type="common">Agaric fungus</name>
    <name type="synonym">Psathyrella marcescibilis</name>
    <dbReference type="NCBI Taxonomy" id="230819"/>
    <lineage>
        <taxon>Eukaryota</taxon>
        <taxon>Fungi</taxon>
        <taxon>Dikarya</taxon>
        <taxon>Basidiomycota</taxon>
        <taxon>Agaricomycotina</taxon>
        <taxon>Agaricomycetes</taxon>
        <taxon>Agaricomycetidae</taxon>
        <taxon>Agaricales</taxon>
        <taxon>Agaricineae</taxon>
        <taxon>Psathyrellaceae</taxon>
        <taxon>Coprinopsis</taxon>
    </lineage>
</organism>